<sequence>MVFNIGETSASLALSTPKPGWGMQVWKQDWWIRVTFTKDGREDSVFCTWAPAKPPTVEFHKT</sequence>
<protein>
    <submittedName>
        <fullName evidence="1">Uncharacterized protein</fullName>
    </submittedName>
</protein>
<keyword evidence="2" id="KW-1185">Reference proteome</keyword>
<comment type="caution">
    <text evidence="1">The sequence shown here is derived from an EMBL/GenBank/DDBJ whole genome shotgun (WGS) entry which is preliminary data.</text>
</comment>
<gene>
    <name evidence="1" type="ORF">SYYSPA8_04705</name>
</gene>
<evidence type="ECO:0000313" key="2">
    <source>
        <dbReference type="Proteomes" id="UP001291653"/>
    </source>
</evidence>
<reference evidence="1 2" key="1">
    <citation type="submission" date="2022-10" db="EMBL/GenBank/DDBJ databases">
        <title>Draft genome sequence of Streptomyces sp. YSPA8.</title>
        <authorList>
            <person name="Moriuchi R."/>
            <person name="Dohra H."/>
            <person name="Yamamura H."/>
            <person name="Kodani S."/>
        </authorList>
    </citation>
    <scope>NUCLEOTIDE SEQUENCE [LARGE SCALE GENOMIC DNA]</scope>
    <source>
        <strain evidence="1 2">YSPA8</strain>
    </source>
</reference>
<dbReference type="Proteomes" id="UP001291653">
    <property type="component" value="Unassembled WGS sequence"/>
</dbReference>
<organism evidence="1 2">
    <name type="scientific">Streptomyces yaizuensis</name>
    <dbReference type="NCBI Taxonomy" id="2989713"/>
    <lineage>
        <taxon>Bacteria</taxon>
        <taxon>Bacillati</taxon>
        <taxon>Actinomycetota</taxon>
        <taxon>Actinomycetes</taxon>
        <taxon>Kitasatosporales</taxon>
        <taxon>Streptomycetaceae</taxon>
        <taxon>Streptomyces</taxon>
    </lineage>
</organism>
<evidence type="ECO:0000313" key="1">
    <source>
        <dbReference type="EMBL" id="GLF93560.1"/>
    </source>
</evidence>
<proteinExistence type="predicted"/>
<name>A0ABQ5NTR1_9ACTN</name>
<dbReference type="EMBL" id="BSBI01000002">
    <property type="protein sequence ID" value="GLF93560.1"/>
    <property type="molecule type" value="Genomic_DNA"/>
</dbReference>
<dbReference type="RefSeq" id="WP_323445667.1">
    <property type="nucleotide sequence ID" value="NZ_BSBI01000002.1"/>
</dbReference>
<accession>A0ABQ5NTR1</accession>